<dbReference type="SUPFAM" id="SSF56112">
    <property type="entry name" value="Protein kinase-like (PK-like)"/>
    <property type="match status" value="1"/>
</dbReference>
<dbReference type="Proteomes" id="UP000321595">
    <property type="component" value="Chromosome"/>
</dbReference>
<protein>
    <recommendedName>
        <fullName evidence="2">non-specific serine/threonine protein kinase</fullName>
        <ecNumber evidence="2">2.7.11.1</ecNumber>
    </recommendedName>
</protein>
<comment type="similarity">
    <text evidence="1">Belongs to the protein kinase superfamily. RIO-type Ser/Thr kinase family.</text>
</comment>
<comment type="catalytic activity">
    <reaction evidence="11">
        <text>L-seryl-[protein] + ATP = O-phospho-L-seryl-[protein] + ADP + H(+)</text>
        <dbReference type="Rhea" id="RHEA:17989"/>
        <dbReference type="Rhea" id="RHEA-COMP:9863"/>
        <dbReference type="Rhea" id="RHEA-COMP:11604"/>
        <dbReference type="ChEBI" id="CHEBI:15378"/>
        <dbReference type="ChEBI" id="CHEBI:29999"/>
        <dbReference type="ChEBI" id="CHEBI:30616"/>
        <dbReference type="ChEBI" id="CHEBI:83421"/>
        <dbReference type="ChEBI" id="CHEBI:456216"/>
        <dbReference type="EC" id="2.7.11.1"/>
    </reaction>
</comment>
<dbReference type="InterPro" id="IPR051272">
    <property type="entry name" value="RIO-type_Ser/Thr_kinase"/>
</dbReference>
<evidence type="ECO:0000256" key="9">
    <source>
        <dbReference type="ARBA" id="ARBA00022842"/>
    </source>
</evidence>
<dbReference type="Gene3D" id="3.30.200.20">
    <property type="entry name" value="Phosphorylase Kinase, domain 1"/>
    <property type="match status" value="1"/>
</dbReference>
<evidence type="ECO:0000256" key="1">
    <source>
        <dbReference type="ARBA" id="ARBA00009196"/>
    </source>
</evidence>
<keyword evidence="5" id="KW-0479">Metal-binding</keyword>
<proteinExistence type="inferred from homology"/>
<feature type="compositionally biased region" description="Basic and acidic residues" evidence="12">
    <location>
        <begin position="59"/>
        <end position="79"/>
    </location>
</feature>
<evidence type="ECO:0000313" key="14">
    <source>
        <dbReference type="EMBL" id="QED28912.1"/>
    </source>
</evidence>
<dbReference type="Gene3D" id="1.10.510.10">
    <property type="entry name" value="Transferase(Phosphotransferase) domain 1"/>
    <property type="match status" value="1"/>
</dbReference>
<accession>A0A5B8XSI2</accession>
<evidence type="ECO:0000256" key="5">
    <source>
        <dbReference type="ARBA" id="ARBA00022723"/>
    </source>
</evidence>
<feature type="domain" description="RIO kinase" evidence="13">
    <location>
        <begin position="5"/>
        <end position="226"/>
    </location>
</feature>
<name>A0A5B8XSI2_9DELT</name>
<keyword evidence="15" id="KW-1185">Reference proteome</keyword>
<evidence type="ECO:0000256" key="6">
    <source>
        <dbReference type="ARBA" id="ARBA00022741"/>
    </source>
</evidence>
<keyword evidence="3" id="KW-0723">Serine/threonine-protein kinase</keyword>
<evidence type="ECO:0000259" key="13">
    <source>
        <dbReference type="SMART" id="SM00090"/>
    </source>
</evidence>
<evidence type="ECO:0000256" key="10">
    <source>
        <dbReference type="ARBA" id="ARBA00047899"/>
    </source>
</evidence>
<dbReference type="RefSeq" id="WP_146961757.1">
    <property type="nucleotide sequence ID" value="NZ_CP042467.1"/>
</dbReference>
<gene>
    <name evidence="14" type="ORF">FRD01_17030</name>
</gene>
<dbReference type="InterPro" id="IPR000687">
    <property type="entry name" value="RIO_kinase"/>
</dbReference>
<reference evidence="14 15" key="1">
    <citation type="submission" date="2019-08" db="EMBL/GenBank/DDBJ databases">
        <authorList>
            <person name="Liang Q."/>
        </authorList>
    </citation>
    <scope>NUCLEOTIDE SEQUENCE [LARGE SCALE GENOMIC DNA]</scope>
    <source>
        <strain evidence="14 15">V1718</strain>
    </source>
</reference>
<dbReference type="SMART" id="SM00090">
    <property type="entry name" value="RIO"/>
    <property type="match status" value="1"/>
</dbReference>
<dbReference type="EMBL" id="CP042467">
    <property type="protein sequence ID" value="QED28912.1"/>
    <property type="molecule type" value="Genomic_DNA"/>
</dbReference>
<evidence type="ECO:0000256" key="3">
    <source>
        <dbReference type="ARBA" id="ARBA00022527"/>
    </source>
</evidence>
<dbReference type="GO" id="GO:0046872">
    <property type="term" value="F:metal ion binding"/>
    <property type="evidence" value="ECO:0007669"/>
    <property type="project" value="UniProtKB-KW"/>
</dbReference>
<dbReference type="PANTHER" id="PTHR45723">
    <property type="entry name" value="SERINE/THREONINE-PROTEIN KINASE RIO1"/>
    <property type="match status" value="1"/>
</dbReference>
<organism evidence="14 15">
    <name type="scientific">Microvenator marinus</name>
    <dbReference type="NCBI Taxonomy" id="2600177"/>
    <lineage>
        <taxon>Bacteria</taxon>
        <taxon>Deltaproteobacteria</taxon>
        <taxon>Bradymonadales</taxon>
        <taxon>Microvenatoraceae</taxon>
        <taxon>Microvenator</taxon>
    </lineage>
</organism>
<feature type="compositionally biased region" description="Basic and acidic residues" evidence="12">
    <location>
        <begin position="287"/>
        <end position="303"/>
    </location>
</feature>
<evidence type="ECO:0000256" key="8">
    <source>
        <dbReference type="ARBA" id="ARBA00022840"/>
    </source>
</evidence>
<sequence>MKMPKRLEPLVSEGIIQEVIRPLKSGKEAQIFLVVAGGEERVAKVYKEQAHRSFSQRADYTEGRKVRNSRDKRAMEKRTNYGRAQEEEQWLEVEAKTIYILKDAGVRVPAPYIFMDGVLVMEYVRDDFGNPAPRLAETHLGVEEKKRVFRDLLTQTARMLSVNIVHGDLSIYNVLYDGKNPIIIDFPQAIDSTANSNAKRIFIRDVQSLASHFLRDSNQARKFKFGEEIWKMYQRGELSHDMDFDDLMNRAYGPEEEESIVDEPVLPLGRRAVVMTPSAPARNTQRPRHDAPKSGTPRKDNRNKPRRGPGNRKK</sequence>
<dbReference type="GO" id="GO:0005524">
    <property type="term" value="F:ATP binding"/>
    <property type="evidence" value="ECO:0007669"/>
    <property type="project" value="UniProtKB-KW"/>
</dbReference>
<dbReference type="Pfam" id="PF01163">
    <property type="entry name" value="RIO1"/>
    <property type="match status" value="1"/>
</dbReference>
<feature type="region of interest" description="Disordered" evidence="12">
    <location>
        <begin position="57"/>
        <end position="80"/>
    </location>
</feature>
<dbReference type="OrthoDB" id="9795258at2"/>
<evidence type="ECO:0000256" key="11">
    <source>
        <dbReference type="ARBA" id="ARBA00048679"/>
    </source>
</evidence>
<dbReference type="EC" id="2.7.11.1" evidence="2"/>
<comment type="catalytic activity">
    <reaction evidence="10">
        <text>L-threonyl-[protein] + ATP = O-phospho-L-threonyl-[protein] + ADP + H(+)</text>
        <dbReference type="Rhea" id="RHEA:46608"/>
        <dbReference type="Rhea" id="RHEA-COMP:11060"/>
        <dbReference type="Rhea" id="RHEA-COMP:11605"/>
        <dbReference type="ChEBI" id="CHEBI:15378"/>
        <dbReference type="ChEBI" id="CHEBI:30013"/>
        <dbReference type="ChEBI" id="CHEBI:30616"/>
        <dbReference type="ChEBI" id="CHEBI:61977"/>
        <dbReference type="ChEBI" id="CHEBI:456216"/>
        <dbReference type="EC" id="2.7.11.1"/>
    </reaction>
</comment>
<evidence type="ECO:0000256" key="7">
    <source>
        <dbReference type="ARBA" id="ARBA00022777"/>
    </source>
</evidence>
<dbReference type="InterPro" id="IPR011009">
    <property type="entry name" value="Kinase-like_dom_sf"/>
</dbReference>
<dbReference type="KEGG" id="bbae:FRD01_17030"/>
<keyword evidence="9" id="KW-0460">Magnesium</keyword>
<keyword evidence="4" id="KW-0808">Transferase</keyword>
<evidence type="ECO:0000256" key="4">
    <source>
        <dbReference type="ARBA" id="ARBA00022679"/>
    </source>
</evidence>
<keyword evidence="8" id="KW-0067">ATP-binding</keyword>
<feature type="compositionally biased region" description="Basic residues" evidence="12">
    <location>
        <begin position="304"/>
        <end position="314"/>
    </location>
</feature>
<evidence type="ECO:0000313" key="15">
    <source>
        <dbReference type="Proteomes" id="UP000321595"/>
    </source>
</evidence>
<dbReference type="AlphaFoldDB" id="A0A5B8XSI2"/>
<dbReference type="GO" id="GO:0004674">
    <property type="term" value="F:protein serine/threonine kinase activity"/>
    <property type="evidence" value="ECO:0007669"/>
    <property type="project" value="UniProtKB-KW"/>
</dbReference>
<dbReference type="InterPro" id="IPR018934">
    <property type="entry name" value="RIO_dom"/>
</dbReference>
<keyword evidence="6" id="KW-0547">Nucleotide-binding</keyword>
<evidence type="ECO:0000256" key="2">
    <source>
        <dbReference type="ARBA" id="ARBA00012513"/>
    </source>
</evidence>
<keyword evidence="7 14" id="KW-0418">Kinase</keyword>
<feature type="region of interest" description="Disordered" evidence="12">
    <location>
        <begin position="274"/>
        <end position="314"/>
    </location>
</feature>
<evidence type="ECO:0000256" key="12">
    <source>
        <dbReference type="SAM" id="MobiDB-lite"/>
    </source>
</evidence>